<dbReference type="Pfam" id="PF00857">
    <property type="entry name" value="Isochorismatase"/>
    <property type="match status" value="1"/>
</dbReference>
<sequence length="193" mass="20909">MATSKWQKTALLVVDMQKDFLDPEGSLFVRGGPSVIPAVKKAVSIAREKGAFIVWVVREHHVTGRDVEHFRRHLYDGKSGPTSKGTDGAALVDDLIPLPGEHVLVKSRFSAFFATNLDLVLRRVGIEHIAVAGVQTPNCIRATAFDAIAHDYPSVVVLSDATAAASDEVHAANLFDLRNVSIATPTLDEWASE</sequence>
<accession>A0ABP0TTT9</accession>
<feature type="domain" description="Isochorismatase-like" evidence="2">
    <location>
        <begin position="9"/>
        <end position="179"/>
    </location>
</feature>
<proteinExistence type="inferred from homology"/>
<dbReference type="PANTHER" id="PTHR47044">
    <property type="entry name" value="OS02G0276400 PROTEIN"/>
    <property type="match status" value="1"/>
</dbReference>
<evidence type="ECO:0000313" key="3">
    <source>
        <dbReference type="EMBL" id="CAK9204848.1"/>
    </source>
</evidence>
<organism evidence="3 4">
    <name type="scientific">Sphagnum troendelagicum</name>
    <dbReference type="NCBI Taxonomy" id="128251"/>
    <lineage>
        <taxon>Eukaryota</taxon>
        <taxon>Viridiplantae</taxon>
        <taxon>Streptophyta</taxon>
        <taxon>Embryophyta</taxon>
        <taxon>Bryophyta</taxon>
        <taxon>Sphagnophytina</taxon>
        <taxon>Sphagnopsida</taxon>
        <taxon>Sphagnales</taxon>
        <taxon>Sphagnaceae</taxon>
        <taxon>Sphagnum</taxon>
    </lineage>
</organism>
<dbReference type="EMBL" id="OZ019906">
    <property type="protein sequence ID" value="CAK9204848.1"/>
    <property type="molecule type" value="Genomic_DNA"/>
</dbReference>
<dbReference type="InterPro" id="IPR036380">
    <property type="entry name" value="Isochorismatase-like_sf"/>
</dbReference>
<evidence type="ECO:0000259" key="2">
    <source>
        <dbReference type="Pfam" id="PF00857"/>
    </source>
</evidence>
<evidence type="ECO:0000256" key="1">
    <source>
        <dbReference type="ARBA" id="ARBA00006336"/>
    </source>
</evidence>
<name>A0ABP0TTT9_9BRYO</name>
<comment type="similarity">
    <text evidence="1">Belongs to the isochorismatase family.</text>
</comment>
<gene>
    <name evidence="3" type="ORF">CSSPTR1EN2_LOCUS7591</name>
</gene>
<dbReference type="CDD" id="cd00431">
    <property type="entry name" value="cysteine_hydrolases"/>
    <property type="match status" value="1"/>
</dbReference>
<keyword evidence="4" id="KW-1185">Reference proteome</keyword>
<dbReference type="SUPFAM" id="SSF52499">
    <property type="entry name" value="Isochorismatase-like hydrolases"/>
    <property type="match status" value="1"/>
</dbReference>
<protein>
    <recommendedName>
        <fullName evidence="2">Isochorismatase-like domain-containing protein</fullName>
    </recommendedName>
</protein>
<reference evidence="3" key="1">
    <citation type="submission" date="2024-02" db="EMBL/GenBank/DDBJ databases">
        <authorList>
            <consortium name="ELIXIR-Norway"/>
            <consortium name="Elixir Norway"/>
        </authorList>
    </citation>
    <scope>NUCLEOTIDE SEQUENCE</scope>
</reference>
<dbReference type="Proteomes" id="UP001497512">
    <property type="component" value="Chromosome 14"/>
</dbReference>
<dbReference type="InterPro" id="IPR000868">
    <property type="entry name" value="Isochorismatase-like_dom"/>
</dbReference>
<dbReference type="Gene3D" id="3.40.50.850">
    <property type="entry name" value="Isochorismatase-like"/>
    <property type="match status" value="1"/>
</dbReference>
<evidence type="ECO:0000313" key="4">
    <source>
        <dbReference type="Proteomes" id="UP001497512"/>
    </source>
</evidence>